<dbReference type="Gene3D" id="2.60.120.10">
    <property type="entry name" value="Jelly Rolls"/>
    <property type="match status" value="1"/>
</dbReference>
<dbReference type="EMBL" id="CP001074">
    <property type="protein sequence ID" value="ACE89130.1"/>
    <property type="molecule type" value="Genomic_DNA"/>
</dbReference>
<dbReference type="KEGG" id="rec:RHECIAT_CH0000134"/>
<feature type="domain" description="HTH crp-type" evidence="5">
    <location>
        <begin position="140"/>
        <end position="212"/>
    </location>
</feature>
<keyword evidence="2" id="KW-0238">DNA-binding</keyword>
<dbReference type="PROSITE" id="PS50042">
    <property type="entry name" value="CNMP_BINDING_3"/>
    <property type="match status" value="1"/>
</dbReference>
<gene>
    <name evidence="6" type="ordered locus">RHECIAT_CH0000134</name>
</gene>
<keyword evidence="1" id="KW-0805">Transcription regulation</keyword>
<dbReference type="HOGENOM" id="CLU_075053_0_1_5"/>
<evidence type="ECO:0000256" key="1">
    <source>
        <dbReference type="ARBA" id="ARBA00023015"/>
    </source>
</evidence>
<keyword evidence="3" id="KW-0804">Transcription</keyword>
<dbReference type="InterPro" id="IPR014710">
    <property type="entry name" value="RmlC-like_jellyroll"/>
</dbReference>
<dbReference type="InterPro" id="IPR018490">
    <property type="entry name" value="cNMP-bd_dom_sf"/>
</dbReference>
<dbReference type="PRINTS" id="PR00034">
    <property type="entry name" value="HTHCRP"/>
</dbReference>
<evidence type="ECO:0000256" key="2">
    <source>
        <dbReference type="ARBA" id="ARBA00023125"/>
    </source>
</evidence>
<dbReference type="eggNOG" id="COG0664">
    <property type="taxonomic scope" value="Bacteria"/>
</dbReference>
<dbReference type="AlphaFoldDB" id="B3PWR2"/>
<dbReference type="GO" id="GO:0006355">
    <property type="term" value="P:regulation of DNA-templated transcription"/>
    <property type="evidence" value="ECO:0007669"/>
    <property type="project" value="InterPro"/>
</dbReference>
<accession>B3PWR2</accession>
<dbReference type="InterPro" id="IPR036390">
    <property type="entry name" value="WH_DNA-bd_sf"/>
</dbReference>
<evidence type="ECO:0000313" key="6">
    <source>
        <dbReference type="EMBL" id="ACE89130.1"/>
    </source>
</evidence>
<dbReference type="GO" id="GO:0003677">
    <property type="term" value="F:DNA binding"/>
    <property type="evidence" value="ECO:0007669"/>
    <property type="project" value="UniProtKB-KW"/>
</dbReference>
<evidence type="ECO:0000259" key="5">
    <source>
        <dbReference type="PROSITE" id="PS51063"/>
    </source>
</evidence>
<evidence type="ECO:0000259" key="4">
    <source>
        <dbReference type="PROSITE" id="PS50042"/>
    </source>
</evidence>
<dbReference type="SMART" id="SM00419">
    <property type="entry name" value="HTH_CRP"/>
    <property type="match status" value="1"/>
</dbReference>
<reference evidence="6 7" key="1">
    <citation type="submission" date="2008-04" db="EMBL/GenBank/DDBJ databases">
        <title>Genome diversity and DNA divergence of Rhizobium etli.</title>
        <authorList>
            <person name="Gonzalez V."/>
            <person name="Acosta J.L."/>
            <person name="Santamaria R.I."/>
            <person name="Bustos P."/>
            <person name="Hernandez-Gonzalez I.L."/>
            <person name="Fernandez J.L."/>
            <person name="Diaz R."/>
            <person name="Flores M."/>
            <person name="Mora J."/>
            <person name="Palacios R."/>
            <person name="Davila G."/>
        </authorList>
    </citation>
    <scope>NUCLEOTIDE SEQUENCE [LARGE SCALE GENOMIC DNA]</scope>
    <source>
        <strain evidence="6 7">CIAT 652</strain>
    </source>
</reference>
<dbReference type="InterPro" id="IPR036388">
    <property type="entry name" value="WH-like_DNA-bd_sf"/>
</dbReference>
<protein>
    <submittedName>
        <fullName evidence="6">Putative nitrogen fixation transcriptional regulator protein</fullName>
    </submittedName>
</protein>
<sequence length="219" mass="24614">MGATHMFQDRAIGKYTMVPGHHQGTACAAPRDQSIKLRADETIYSEGEYARAIYQVEAGAVRIYRLTSNGQRHILSFCGKGEWFGLESGNVRTDFAEAICETRVRSFRTNQDAVVPIDLLHIALTNLAKAQCKQLIISEQSALKRLAAFVHEMADRHPEDAEFDMMMSRSDIADYLGLTVETVARSFTKLREKRILRLAGKSQRIVRLLDRDALVALTI</sequence>
<dbReference type="SUPFAM" id="SSF46785">
    <property type="entry name" value="Winged helix' DNA-binding domain"/>
    <property type="match status" value="1"/>
</dbReference>
<dbReference type="Gene3D" id="1.10.10.10">
    <property type="entry name" value="Winged helix-like DNA-binding domain superfamily/Winged helix DNA-binding domain"/>
    <property type="match status" value="1"/>
</dbReference>
<dbReference type="InterPro" id="IPR000595">
    <property type="entry name" value="cNMP-bd_dom"/>
</dbReference>
<dbReference type="Pfam" id="PF13545">
    <property type="entry name" value="HTH_Crp_2"/>
    <property type="match status" value="1"/>
</dbReference>
<dbReference type="SUPFAM" id="SSF51206">
    <property type="entry name" value="cAMP-binding domain-like"/>
    <property type="match status" value="1"/>
</dbReference>
<dbReference type="InterPro" id="IPR012318">
    <property type="entry name" value="HTH_CRP"/>
</dbReference>
<proteinExistence type="predicted"/>
<feature type="domain" description="Cyclic nucleotide-binding" evidence="4">
    <location>
        <begin position="37"/>
        <end position="85"/>
    </location>
</feature>
<organism evidence="6 7">
    <name type="scientific">Rhizobium etli (strain CIAT 652)</name>
    <dbReference type="NCBI Taxonomy" id="491916"/>
    <lineage>
        <taxon>Bacteria</taxon>
        <taxon>Pseudomonadati</taxon>
        <taxon>Pseudomonadota</taxon>
        <taxon>Alphaproteobacteria</taxon>
        <taxon>Hyphomicrobiales</taxon>
        <taxon>Rhizobiaceae</taxon>
        <taxon>Rhizobium/Agrobacterium group</taxon>
        <taxon>Rhizobium</taxon>
    </lineage>
</organism>
<name>B3PWR2_RHIE6</name>
<evidence type="ECO:0000256" key="3">
    <source>
        <dbReference type="ARBA" id="ARBA00023163"/>
    </source>
</evidence>
<dbReference type="CDD" id="cd00038">
    <property type="entry name" value="CAP_ED"/>
    <property type="match status" value="1"/>
</dbReference>
<dbReference type="PROSITE" id="PS51063">
    <property type="entry name" value="HTH_CRP_2"/>
    <property type="match status" value="1"/>
</dbReference>
<dbReference type="CDD" id="cd00092">
    <property type="entry name" value="HTH_CRP"/>
    <property type="match status" value="1"/>
</dbReference>
<dbReference type="Proteomes" id="UP000008817">
    <property type="component" value="Chromosome"/>
</dbReference>
<dbReference type="Pfam" id="PF00027">
    <property type="entry name" value="cNMP_binding"/>
    <property type="match status" value="1"/>
</dbReference>
<dbReference type="SMART" id="SM00100">
    <property type="entry name" value="cNMP"/>
    <property type="match status" value="1"/>
</dbReference>
<evidence type="ECO:0000313" key="7">
    <source>
        <dbReference type="Proteomes" id="UP000008817"/>
    </source>
</evidence>